<sequence length="47" mass="5184">MLLSTTFNLYSDAKGGDPDKTPHSRGLLFSYHRAVATGKKNVSTPRF</sequence>
<dbReference type="EMBL" id="UPXZ01000031">
    <property type="protein sequence ID" value="VBB46014.1"/>
    <property type="molecule type" value="Genomic_DNA"/>
</dbReference>
<reference evidence="1" key="1">
    <citation type="submission" date="2018-07" db="EMBL/GenBank/DDBJ databases">
        <authorList>
            <consortium name="Genoscope - CEA"/>
            <person name="William W."/>
        </authorList>
    </citation>
    <scope>NUCLEOTIDE SEQUENCE</scope>
    <source>
        <strain evidence="1">IK1</strain>
    </source>
</reference>
<evidence type="ECO:0000313" key="1">
    <source>
        <dbReference type="EMBL" id="VBB46014.1"/>
    </source>
</evidence>
<name>A0A653AEA8_9BACT</name>
<dbReference type="AlphaFoldDB" id="A0A653AEA8"/>
<protein>
    <submittedName>
        <fullName evidence="1">Uncharacterized protein</fullName>
    </submittedName>
</protein>
<organism evidence="1">
    <name type="scientific">uncultured Paludibacter sp</name>
    <dbReference type="NCBI Taxonomy" id="497635"/>
    <lineage>
        <taxon>Bacteria</taxon>
        <taxon>Pseudomonadati</taxon>
        <taxon>Bacteroidota</taxon>
        <taxon>Bacteroidia</taxon>
        <taxon>Bacteroidales</taxon>
        <taxon>Paludibacteraceae</taxon>
        <taxon>Paludibacter</taxon>
        <taxon>environmental samples</taxon>
    </lineage>
</organism>
<gene>
    <name evidence="1" type="ORF">TRIP_D370004</name>
</gene>
<accession>A0A653AEA8</accession>
<proteinExistence type="predicted"/>